<dbReference type="Pfam" id="PF00171">
    <property type="entry name" value="Aldedh"/>
    <property type="match status" value="2"/>
</dbReference>
<evidence type="ECO:0000256" key="2">
    <source>
        <dbReference type="ARBA" id="ARBA00023002"/>
    </source>
</evidence>
<dbReference type="NCBIfam" id="NF009725">
    <property type="entry name" value="PRK13252.1"/>
    <property type="match status" value="1"/>
</dbReference>
<feature type="active site" evidence="3">
    <location>
        <position position="279"/>
    </location>
</feature>
<dbReference type="OMA" id="WTRMLVH"/>
<dbReference type="SUPFAM" id="SSF53720">
    <property type="entry name" value="ALDH-like"/>
    <property type="match status" value="1"/>
</dbReference>
<dbReference type="eggNOG" id="KOG2450">
    <property type="taxonomic scope" value="Eukaryota"/>
</dbReference>
<evidence type="ECO:0000256" key="1">
    <source>
        <dbReference type="ARBA" id="ARBA00009986"/>
    </source>
</evidence>
<reference evidence="7" key="1">
    <citation type="submission" date="2003-08" db="EMBL/GenBank/DDBJ databases">
        <authorList>
            <person name="Birren B."/>
            <person name="Nusbaum C."/>
            <person name="Abebe A."/>
            <person name="Abouelleil A."/>
            <person name="Adekoya E."/>
            <person name="Ait-zahra M."/>
            <person name="Allen N."/>
            <person name="Allen T."/>
            <person name="An P."/>
            <person name="Anderson M."/>
            <person name="Anderson S."/>
            <person name="Arachchi H."/>
            <person name="Armbruster J."/>
            <person name="Bachantsang P."/>
            <person name="Baldwin J."/>
            <person name="Barry A."/>
            <person name="Bayul T."/>
            <person name="Blitshsteyn B."/>
            <person name="Bloom T."/>
            <person name="Blye J."/>
            <person name="Boguslavskiy L."/>
            <person name="Borowsky M."/>
            <person name="Boukhgalter B."/>
            <person name="Brunache A."/>
            <person name="Butler J."/>
            <person name="Calixte N."/>
            <person name="Calvo S."/>
            <person name="Camarata J."/>
            <person name="Campo K."/>
            <person name="Chang J."/>
            <person name="Cheshatsang Y."/>
            <person name="Citroen M."/>
            <person name="Collymore A."/>
            <person name="Considine T."/>
            <person name="Cook A."/>
            <person name="Cooke P."/>
            <person name="Corum B."/>
            <person name="Cuomo C."/>
            <person name="David R."/>
            <person name="Dawoe T."/>
            <person name="Degray S."/>
            <person name="Dodge S."/>
            <person name="Dooley K."/>
            <person name="Dorje P."/>
            <person name="Dorjee K."/>
            <person name="Dorris L."/>
            <person name="Duffey N."/>
            <person name="Dupes A."/>
            <person name="Elkins T."/>
            <person name="Engels R."/>
            <person name="Erickson J."/>
            <person name="Farina A."/>
            <person name="Faro S."/>
            <person name="Ferreira P."/>
            <person name="Fischer H."/>
            <person name="Fitzgerald M."/>
            <person name="Foley K."/>
            <person name="Gage D."/>
            <person name="Galagan J."/>
            <person name="Gearin G."/>
            <person name="Gnerre S."/>
            <person name="Gnirke A."/>
            <person name="Goyette A."/>
            <person name="Graham J."/>
            <person name="Grandbois E."/>
            <person name="Gyaltsen K."/>
            <person name="Hafez N."/>
            <person name="Hagopian D."/>
            <person name="Hagos B."/>
            <person name="Hall J."/>
            <person name="Hatcher B."/>
            <person name="Heller A."/>
            <person name="Higgins H."/>
            <person name="Honan T."/>
            <person name="Horn A."/>
            <person name="Houde N."/>
            <person name="Hughes L."/>
            <person name="Hulme W."/>
            <person name="Husby E."/>
            <person name="Iliev I."/>
            <person name="Jaffe D."/>
            <person name="Jones C."/>
            <person name="Kamal M."/>
            <person name="Kamat A."/>
            <person name="Kamvysselis M."/>
            <person name="Karlsson E."/>
            <person name="Kells C."/>
            <person name="Kieu A."/>
            <person name="Kisner P."/>
            <person name="Kodira C."/>
            <person name="Kulbokas E."/>
            <person name="Labutti K."/>
            <person name="Lama D."/>
            <person name="Landers T."/>
            <person name="Leger J."/>
            <person name="Levine S."/>
            <person name="Lewis D."/>
            <person name="Lewis T."/>
            <person name="Lindblad-toh K."/>
            <person name="Liu X."/>
            <person name="Lokyitsang T."/>
            <person name="Lokyitsang Y."/>
            <person name="Lucien O."/>
            <person name="Lui A."/>
            <person name="Ma L.J."/>
            <person name="Mabbitt R."/>
            <person name="Macdonald J."/>
            <person name="Maclean C."/>
            <person name="Major J."/>
            <person name="Manning J."/>
            <person name="Marabella R."/>
            <person name="Maru K."/>
            <person name="Matthews C."/>
            <person name="Mauceli E."/>
            <person name="Mccarthy M."/>
            <person name="Mcdonough S."/>
            <person name="Mcghee T."/>
            <person name="Meldrim J."/>
            <person name="Meneus L."/>
            <person name="Mesirov J."/>
            <person name="Mihalev A."/>
            <person name="Mihova T."/>
            <person name="Mikkelsen T."/>
            <person name="Mlenga V."/>
            <person name="Moru K."/>
            <person name="Mozes J."/>
            <person name="Mulrain L."/>
            <person name="Munson G."/>
            <person name="Naylor J."/>
            <person name="Newes C."/>
            <person name="Nguyen C."/>
            <person name="Nguyen N."/>
            <person name="Nguyen T."/>
            <person name="Nicol R."/>
            <person name="Nielsen C."/>
            <person name="Nizzari M."/>
            <person name="Norbu C."/>
            <person name="Norbu N."/>
            <person name="O'donnell P."/>
            <person name="Okoawo O."/>
            <person name="O'leary S."/>
            <person name="Omotosho B."/>
            <person name="O'neill K."/>
            <person name="Osman S."/>
            <person name="Parker S."/>
            <person name="Perrin D."/>
            <person name="Phunkhang P."/>
            <person name="Piqani B."/>
            <person name="Purcell S."/>
            <person name="Rachupka T."/>
            <person name="Ramasamy U."/>
            <person name="Rameau R."/>
            <person name="Ray V."/>
            <person name="Raymond C."/>
            <person name="Retta R."/>
            <person name="Richardson S."/>
            <person name="Rise C."/>
            <person name="Rodriguez J."/>
            <person name="Rogers J."/>
            <person name="Rogov P."/>
            <person name="Rutman M."/>
            <person name="Schupbach R."/>
            <person name="Seaman C."/>
            <person name="Settipalli S."/>
            <person name="Sharpe T."/>
            <person name="Sheridan J."/>
            <person name="Sherpa N."/>
            <person name="Shi J."/>
            <person name="Smirnov S."/>
            <person name="Smith C."/>
            <person name="Sougnez C."/>
            <person name="Spencer B."/>
            <person name="Stalker J."/>
            <person name="Stange-thomann N."/>
            <person name="Stavropoulos S."/>
            <person name="Stetson K."/>
            <person name="Stone C."/>
            <person name="Stone S."/>
            <person name="Stubbs M."/>
            <person name="Talamas J."/>
            <person name="Tchuinga P."/>
            <person name="Tenzing P."/>
            <person name="Tesfaye S."/>
            <person name="Theodore J."/>
            <person name="Thoulutsang Y."/>
            <person name="Topham K."/>
            <person name="Towey S."/>
            <person name="Tsamla T."/>
            <person name="Tsomo N."/>
            <person name="Vallee D."/>
            <person name="Vassiliev H."/>
            <person name="Venkataraman V."/>
            <person name="Vinson J."/>
            <person name="Vo A."/>
            <person name="Wade C."/>
            <person name="Wang S."/>
            <person name="Wangchuk T."/>
            <person name="Wangdi T."/>
            <person name="Whittaker C."/>
            <person name="Wilkinson J."/>
            <person name="Wu Y."/>
            <person name="Wyman D."/>
            <person name="Yadav S."/>
            <person name="Yang S."/>
            <person name="Yang X."/>
            <person name="Yeager S."/>
            <person name="Yee E."/>
            <person name="Young G."/>
            <person name="Zainoun J."/>
            <person name="Zembeck L."/>
            <person name="Zimmer A."/>
            <person name="Zody M."/>
            <person name="Lander E."/>
        </authorList>
    </citation>
    <scope>NUCLEOTIDE SEQUENCE [LARGE SCALE GENOMIC DNA]</scope>
</reference>
<proteinExistence type="inferred from homology"/>
<evidence type="ECO:0000256" key="3">
    <source>
        <dbReference type="PROSITE-ProRule" id="PRU10007"/>
    </source>
</evidence>
<feature type="domain" description="Aldehyde dehydrogenase" evidence="5">
    <location>
        <begin position="27"/>
        <end position="85"/>
    </location>
</feature>
<sequence>SSGNYEVTTPLNFINGARVDSIDPVELIDVIEPATGKVICQMPESGTSDVNEAIKSSRQAQVAWADLSGFERGKLLSKSALLLKQVVDNENHNKRSIKNPACHALPVEIKQKQEEIARIEVYDTGKPIQEARMDVQTAIDALEYYGGIASTICGQHFNLSNGSFGYTRREPLGVVAAIGAWNYPIQIAAWKAAPALAGGNSVVCKPSQFTPLSAVSLAEVFTEAGFPLGLFNVVQGGAVTGNTLTGHKGVAKVTFTGSVETGSKVMGSCARDIRHVTLELGGKSPLILFNDCDITNAINGALNANFFSQGQVCSNGTRVFIHKDIYEEVVGNLVQRTQAIKHGDPHHEQTKMGAMINPQHADKVMGFIERARQEGAEILCGGELVKMEDPVLHGGSYISPCIISEYCFDEMEISREETFGPVMNVYSFQSEEEVVRRANHSKYGLASGVFTNDLKRAHRVAAKMEAGSCYVNNYNIFPMEMPFGGFKQSGLGRENGTVTMDYFTQLKTVYFEMNDVDSPF</sequence>
<dbReference type="InterPro" id="IPR016163">
    <property type="entry name" value="Ald_DH_C"/>
</dbReference>
<dbReference type="AlphaFoldDB" id="H2Y865"/>
<dbReference type="InterPro" id="IPR016162">
    <property type="entry name" value="Ald_DH_N"/>
</dbReference>
<evidence type="ECO:0000313" key="7">
    <source>
        <dbReference type="Proteomes" id="UP000007875"/>
    </source>
</evidence>
<keyword evidence="7" id="KW-1185">Reference proteome</keyword>
<dbReference type="Proteomes" id="UP000007875">
    <property type="component" value="Unassembled WGS sequence"/>
</dbReference>
<dbReference type="Gene3D" id="3.40.605.10">
    <property type="entry name" value="Aldehyde Dehydrogenase, Chain A, domain 1"/>
    <property type="match status" value="2"/>
</dbReference>
<dbReference type="InterPro" id="IPR016160">
    <property type="entry name" value="Ald_DH_CS_CYS"/>
</dbReference>
<dbReference type="InParanoid" id="H2Y865"/>
<dbReference type="HOGENOM" id="CLU_005391_0_0_1"/>
<dbReference type="Ensembl" id="ENSCSAVT00000001533.1">
    <property type="protein sequence ID" value="ENSCSAVP00000001513.1"/>
    <property type="gene ID" value="ENSCSAVG00000000863.1"/>
</dbReference>
<dbReference type="PROSITE" id="PS00070">
    <property type="entry name" value="ALDEHYDE_DEHYDR_CYS"/>
    <property type="match status" value="1"/>
</dbReference>
<dbReference type="InterPro" id="IPR016161">
    <property type="entry name" value="Ald_DH/histidinol_DH"/>
</dbReference>
<dbReference type="InterPro" id="IPR029510">
    <property type="entry name" value="Ald_DH_CS_GLU"/>
</dbReference>
<name>H2Y865_CIOSA</name>
<evidence type="ECO:0000256" key="4">
    <source>
        <dbReference type="RuleBase" id="RU003345"/>
    </source>
</evidence>
<comment type="similarity">
    <text evidence="1 4">Belongs to the aldehyde dehydrogenase family.</text>
</comment>
<accession>H2Y865</accession>
<organism evidence="6 7">
    <name type="scientific">Ciona savignyi</name>
    <name type="common">Pacific transparent sea squirt</name>
    <dbReference type="NCBI Taxonomy" id="51511"/>
    <lineage>
        <taxon>Eukaryota</taxon>
        <taxon>Metazoa</taxon>
        <taxon>Chordata</taxon>
        <taxon>Tunicata</taxon>
        <taxon>Ascidiacea</taxon>
        <taxon>Phlebobranchia</taxon>
        <taxon>Cionidae</taxon>
        <taxon>Ciona</taxon>
    </lineage>
</organism>
<keyword evidence="2 4" id="KW-0560">Oxidoreductase</keyword>
<dbReference type="Gene3D" id="3.40.309.10">
    <property type="entry name" value="Aldehyde Dehydrogenase, Chain A, domain 2"/>
    <property type="match status" value="1"/>
</dbReference>
<reference evidence="6" key="2">
    <citation type="submission" date="2025-08" db="UniProtKB">
        <authorList>
            <consortium name="Ensembl"/>
        </authorList>
    </citation>
    <scope>IDENTIFICATION</scope>
</reference>
<evidence type="ECO:0000259" key="5">
    <source>
        <dbReference type="Pfam" id="PF00171"/>
    </source>
</evidence>
<dbReference type="FunFam" id="3.40.309.10:FF:000012">
    <property type="entry name" value="Betaine aldehyde dehydrogenase"/>
    <property type="match status" value="1"/>
</dbReference>
<evidence type="ECO:0000313" key="6">
    <source>
        <dbReference type="Ensembl" id="ENSCSAVP00000001513.1"/>
    </source>
</evidence>
<dbReference type="InterPro" id="IPR015590">
    <property type="entry name" value="Aldehyde_DH_dom"/>
</dbReference>
<dbReference type="GeneTree" id="ENSGT00940000162687"/>
<dbReference type="PANTHER" id="PTHR11699">
    <property type="entry name" value="ALDEHYDE DEHYDROGENASE-RELATED"/>
    <property type="match status" value="1"/>
</dbReference>
<dbReference type="STRING" id="51511.ENSCSAVP00000001513"/>
<dbReference type="FunCoup" id="H2Y865">
    <property type="interactions" value="37"/>
</dbReference>
<protein>
    <recommendedName>
        <fullName evidence="5">Aldehyde dehydrogenase domain-containing protein</fullName>
    </recommendedName>
</protein>
<dbReference type="PROSITE" id="PS00687">
    <property type="entry name" value="ALDEHYDE_DEHYDR_GLU"/>
    <property type="match status" value="1"/>
</dbReference>
<dbReference type="GO" id="GO:0016620">
    <property type="term" value="F:oxidoreductase activity, acting on the aldehyde or oxo group of donors, NAD or NADP as acceptor"/>
    <property type="evidence" value="ECO:0007669"/>
    <property type="project" value="InterPro"/>
</dbReference>
<feature type="domain" description="Aldehyde dehydrogenase" evidence="5">
    <location>
        <begin position="108"/>
        <end position="509"/>
    </location>
</feature>
<dbReference type="CDD" id="cd07090">
    <property type="entry name" value="ALDH_F9_TMBADH"/>
    <property type="match status" value="1"/>
</dbReference>
<dbReference type="FunFam" id="3.40.605.10:FF:000007">
    <property type="entry name" value="NAD/NADP-dependent betaine aldehyde dehydrogenase"/>
    <property type="match status" value="1"/>
</dbReference>
<reference evidence="6" key="3">
    <citation type="submission" date="2025-09" db="UniProtKB">
        <authorList>
            <consortium name="Ensembl"/>
        </authorList>
    </citation>
    <scope>IDENTIFICATION</scope>
</reference>